<accession>A0A1B8TY63</accession>
<comment type="caution">
    <text evidence="1">The sequence shown here is derived from an EMBL/GenBank/DDBJ whole genome shotgun (WGS) entry which is preliminary data.</text>
</comment>
<evidence type="ECO:0000313" key="2">
    <source>
        <dbReference type="Proteomes" id="UP000092584"/>
    </source>
</evidence>
<reference evidence="2" key="1">
    <citation type="submission" date="2016-02" db="EMBL/GenBank/DDBJ databases">
        <authorList>
            <person name="Shin S.-K."/>
            <person name="Yi H."/>
            <person name="Kim E."/>
        </authorList>
    </citation>
    <scope>NUCLEOTIDE SEQUENCE [LARGE SCALE GENOMIC DNA]</scope>
    <source>
        <strain evidence="2">LPB0003</strain>
    </source>
</reference>
<sequence length="165" mass="19482">MVLFLISFLKKNGYIYVMKIVLNNKKTDTSLFIVPEFNYGQMQRWEGEERLKYSLEIDIHIFMEKFSKQFSEFRENEILEDDCFDLEVLIAYKNAGRPTLENLLNSNLSLLANLMIYHQYELLHAIINASSSVGKLLYSINSIDKVEFTEHKIHLEGICFRVERQ</sequence>
<dbReference type="EMBL" id="LSFM01000022">
    <property type="protein sequence ID" value="OBY64558.1"/>
    <property type="molecule type" value="Genomic_DNA"/>
</dbReference>
<organism evidence="1 2">
    <name type="scientific">Polaribacter vadi</name>
    <dbReference type="NCBI Taxonomy" id="1774273"/>
    <lineage>
        <taxon>Bacteria</taxon>
        <taxon>Pseudomonadati</taxon>
        <taxon>Bacteroidota</taxon>
        <taxon>Flavobacteriia</taxon>
        <taxon>Flavobacteriales</taxon>
        <taxon>Flavobacteriaceae</taxon>
    </lineage>
</organism>
<gene>
    <name evidence="1" type="ORF">LPB3_09275</name>
</gene>
<evidence type="ECO:0000313" key="1">
    <source>
        <dbReference type="EMBL" id="OBY64558.1"/>
    </source>
</evidence>
<protein>
    <submittedName>
        <fullName evidence="1">Uncharacterized protein</fullName>
    </submittedName>
</protein>
<keyword evidence="2" id="KW-1185">Reference proteome</keyword>
<proteinExistence type="predicted"/>
<name>A0A1B8TY63_9FLAO</name>
<dbReference type="Proteomes" id="UP000092584">
    <property type="component" value="Unassembled WGS sequence"/>
</dbReference>
<dbReference type="AlphaFoldDB" id="A0A1B8TY63"/>